<name>A0A840EDX9_9BACT</name>
<keyword evidence="1" id="KW-0472">Membrane</keyword>
<protein>
    <submittedName>
        <fullName evidence="2">Uncharacterized protein</fullName>
    </submittedName>
</protein>
<proteinExistence type="predicted"/>
<feature type="transmembrane region" description="Helical" evidence="1">
    <location>
        <begin position="12"/>
        <end position="30"/>
    </location>
</feature>
<accession>A0A840EDX9</accession>
<evidence type="ECO:0000256" key="1">
    <source>
        <dbReference type="SAM" id="Phobius"/>
    </source>
</evidence>
<dbReference type="EMBL" id="JACIFF010000007">
    <property type="protein sequence ID" value="MBB4080168.1"/>
    <property type="molecule type" value="Genomic_DNA"/>
</dbReference>
<sequence>MKSQPGPDFSRVLLIGGLVVLSLLLLLRVYPPMAFMAFFIGSTVGFFLLGSKITSWAGLQRYFTSQPPYAKDEFSRRVADRLADCRKREERFRDEGERILHSIATLRDDLARNPAADPAEITRAEQVIKEMEAEFSLRHAKASFFADCSQRLRELLDRHRLVESIAARRRELRELRQNNFDDEAAVEETRFSIEQDSIELETIVELSNSAITTDKTSQTEDLRDRLERLRGTLGKNGSQETEAS</sequence>
<keyword evidence="1" id="KW-0812">Transmembrane</keyword>
<evidence type="ECO:0000313" key="2">
    <source>
        <dbReference type="EMBL" id="MBB4080168.1"/>
    </source>
</evidence>
<dbReference type="RefSeq" id="WP_183496405.1">
    <property type="nucleotide sequence ID" value="NZ_JACIFF010000007.1"/>
</dbReference>
<gene>
    <name evidence="2" type="ORF">GGR28_002798</name>
</gene>
<dbReference type="AlphaFoldDB" id="A0A840EDX9"/>
<keyword evidence="1" id="KW-1133">Transmembrane helix</keyword>
<evidence type="ECO:0000313" key="3">
    <source>
        <dbReference type="Proteomes" id="UP000576209"/>
    </source>
</evidence>
<comment type="caution">
    <text evidence="2">The sequence shown here is derived from an EMBL/GenBank/DDBJ whole genome shotgun (WGS) entry which is preliminary data.</text>
</comment>
<organism evidence="2 3">
    <name type="scientific">Neolewinella aquimaris</name>
    <dbReference type="NCBI Taxonomy" id="1835722"/>
    <lineage>
        <taxon>Bacteria</taxon>
        <taxon>Pseudomonadati</taxon>
        <taxon>Bacteroidota</taxon>
        <taxon>Saprospiria</taxon>
        <taxon>Saprospirales</taxon>
        <taxon>Lewinellaceae</taxon>
        <taxon>Neolewinella</taxon>
    </lineage>
</organism>
<keyword evidence="3" id="KW-1185">Reference proteome</keyword>
<feature type="transmembrane region" description="Helical" evidence="1">
    <location>
        <begin position="36"/>
        <end position="59"/>
    </location>
</feature>
<dbReference type="Proteomes" id="UP000576209">
    <property type="component" value="Unassembled WGS sequence"/>
</dbReference>
<reference evidence="2 3" key="1">
    <citation type="submission" date="2020-08" db="EMBL/GenBank/DDBJ databases">
        <title>Genomic Encyclopedia of Type Strains, Phase IV (KMG-IV): sequencing the most valuable type-strain genomes for metagenomic binning, comparative biology and taxonomic classification.</title>
        <authorList>
            <person name="Goeker M."/>
        </authorList>
    </citation>
    <scope>NUCLEOTIDE SEQUENCE [LARGE SCALE GENOMIC DNA]</scope>
    <source>
        <strain evidence="2 3">DSM 105137</strain>
    </source>
</reference>